<keyword evidence="2" id="KW-1185">Reference proteome</keyword>
<dbReference type="RefSeq" id="WP_015208386.1">
    <property type="nucleotide sequence ID" value="NC_019757.1"/>
</dbReference>
<gene>
    <name evidence="1" type="ORF">Cylst_2961</name>
</gene>
<sequence length="74" mass="8168">MKKLNRVKAALGATEQAWGVILKQIEQNGILRAGNQRDYGISKFTKGKPLATKFAAEGDSLSIYSIYEQNIVLI</sequence>
<accession>K9WY69</accession>
<evidence type="ECO:0000313" key="2">
    <source>
        <dbReference type="Proteomes" id="UP000010475"/>
    </source>
</evidence>
<dbReference type="EMBL" id="CP003642">
    <property type="protein sequence ID" value="AFZ25133.1"/>
    <property type="molecule type" value="Genomic_DNA"/>
</dbReference>
<dbReference type="HOGENOM" id="CLU_2681570_0_0_3"/>
<dbReference type="KEGG" id="csg:Cylst_2961"/>
<evidence type="ECO:0000313" key="1">
    <source>
        <dbReference type="EMBL" id="AFZ25133.1"/>
    </source>
</evidence>
<dbReference type="AlphaFoldDB" id="K9WY69"/>
<reference evidence="1 2" key="1">
    <citation type="submission" date="2012-06" db="EMBL/GenBank/DDBJ databases">
        <title>Finished chromosome of genome of Cylindrospermum stagnale PCC 7417.</title>
        <authorList>
            <consortium name="US DOE Joint Genome Institute"/>
            <person name="Gugger M."/>
            <person name="Coursin T."/>
            <person name="Rippka R."/>
            <person name="Tandeau De Marsac N."/>
            <person name="Huntemann M."/>
            <person name="Wei C.-L."/>
            <person name="Han J."/>
            <person name="Detter J.C."/>
            <person name="Han C."/>
            <person name="Tapia R."/>
            <person name="Chen A."/>
            <person name="Kyrpides N."/>
            <person name="Mavromatis K."/>
            <person name="Markowitz V."/>
            <person name="Szeto E."/>
            <person name="Ivanova N."/>
            <person name="Pagani I."/>
            <person name="Pati A."/>
            <person name="Goodwin L."/>
            <person name="Nordberg H.P."/>
            <person name="Cantor M.N."/>
            <person name="Hua S.X."/>
            <person name="Woyke T."/>
            <person name="Kerfeld C.A."/>
        </authorList>
    </citation>
    <scope>NUCLEOTIDE SEQUENCE [LARGE SCALE GENOMIC DNA]</scope>
    <source>
        <strain evidence="1 2">PCC 7417</strain>
    </source>
</reference>
<protein>
    <submittedName>
        <fullName evidence="1">Uncharacterized protein</fullName>
    </submittedName>
</protein>
<proteinExistence type="predicted"/>
<organism evidence="1 2">
    <name type="scientific">Cylindrospermum stagnale PCC 7417</name>
    <dbReference type="NCBI Taxonomy" id="56107"/>
    <lineage>
        <taxon>Bacteria</taxon>
        <taxon>Bacillati</taxon>
        <taxon>Cyanobacteriota</taxon>
        <taxon>Cyanophyceae</taxon>
        <taxon>Nostocales</taxon>
        <taxon>Nostocaceae</taxon>
        <taxon>Cylindrospermum</taxon>
    </lineage>
</organism>
<dbReference type="Proteomes" id="UP000010475">
    <property type="component" value="Chromosome"/>
</dbReference>
<name>K9WY69_9NOST</name>